<dbReference type="PANTHER" id="PTHR46043">
    <property type="entry name" value="ARM REPEAT SUPERFAMILY PROTEIN"/>
    <property type="match status" value="1"/>
</dbReference>
<protein>
    <submittedName>
        <fullName evidence="2">Protein CELLULOSE SYNTHASE INTERACTIVE 1</fullName>
    </submittedName>
</protein>
<evidence type="ECO:0000256" key="1">
    <source>
        <dbReference type="SAM" id="MobiDB-lite"/>
    </source>
</evidence>
<dbReference type="Proteomes" id="UP001327560">
    <property type="component" value="Chromosome 5"/>
</dbReference>
<proteinExistence type="predicted"/>
<evidence type="ECO:0000313" key="2">
    <source>
        <dbReference type="EMBL" id="WOL08812.1"/>
    </source>
</evidence>
<organism evidence="2 3">
    <name type="scientific">Canna indica</name>
    <name type="common">Indian-shot</name>
    <dbReference type="NCBI Taxonomy" id="4628"/>
    <lineage>
        <taxon>Eukaryota</taxon>
        <taxon>Viridiplantae</taxon>
        <taxon>Streptophyta</taxon>
        <taxon>Embryophyta</taxon>
        <taxon>Tracheophyta</taxon>
        <taxon>Spermatophyta</taxon>
        <taxon>Magnoliopsida</taxon>
        <taxon>Liliopsida</taxon>
        <taxon>Zingiberales</taxon>
        <taxon>Cannaceae</taxon>
        <taxon>Canna</taxon>
    </lineage>
</organism>
<dbReference type="InterPro" id="IPR016024">
    <property type="entry name" value="ARM-type_fold"/>
</dbReference>
<keyword evidence="3" id="KW-1185">Reference proteome</keyword>
<dbReference type="AlphaFoldDB" id="A0AAQ3KJ65"/>
<dbReference type="SUPFAM" id="SSF48371">
    <property type="entry name" value="ARM repeat"/>
    <property type="match status" value="1"/>
</dbReference>
<feature type="region of interest" description="Disordered" evidence="1">
    <location>
        <begin position="164"/>
        <end position="202"/>
    </location>
</feature>
<accession>A0AAQ3KJ65</accession>
<reference evidence="2 3" key="1">
    <citation type="submission" date="2023-10" db="EMBL/GenBank/DDBJ databases">
        <title>Chromosome-scale genome assembly provides insights into flower coloration mechanisms of Canna indica.</title>
        <authorList>
            <person name="Li C."/>
        </authorList>
    </citation>
    <scope>NUCLEOTIDE SEQUENCE [LARGE SCALE GENOMIC DNA]</scope>
    <source>
        <tissue evidence="2">Flower</tissue>
    </source>
</reference>
<sequence length="202" mass="21569">MTTVSLHHHDASPSNSAFDAAIVLPLPDPSASRAELAFFVRNLFARLQIGALDLKQKTLDSLLELLASDLAKLSRVVAEEGDLPYLLRLLDSPTHFVLRDCAAAAVSLLAAASDASRRAIFDEGALGSLLRLPELELRHADPGPEHSPSALPSTLALLQPSRDVCSSPSILDSPKTSEHPRLPGNQLFLLPRSPTPAPEAPD</sequence>
<dbReference type="InterPro" id="IPR011989">
    <property type="entry name" value="ARM-like"/>
</dbReference>
<name>A0AAQ3KJ65_9LILI</name>
<evidence type="ECO:0000313" key="3">
    <source>
        <dbReference type="Proteomes" id="UP001327560"/>
    </source>
</evidence>
<dbReference type="Gene3D" id="1.25.10.10">
    <property type="entry name" value="Leucine-rich Repeat Variant"/>
    <property type="match status" value="1"/>
</dbReference>
<feature type="compositionally biased region" description="Pro residues" evidence="1">
    <location>
        <begin position="193"/>
        <end position="202"/>
    </location>
</feature>
<dbReference type="EMBL" id="CP136894">
    <property type="protein sequence ID" value="WOL08812.1"/>
    <property type="molecule type" value="Genomic_DNA"/>
</dbReference>
<dbReference type="PANTHER" id="PTHR46043:SF2">
    <property type="entry name" value="ARM REPEAT SUPERFAMILY PROTEIN"/>
    <property type="match status" value="1"/>
</dbReference>
<gene>
    <name evidence="2" type="ORF">Cni_G17565</name>
</gene>